<proteinExistence type="predicted"/>
<comment type="caution">
    <text evidence="2">The sequence shown here is derived from an EMBL/GenBank/DDBJ whole genome shotgun (WGS) entry which is preliminary data.</text>
</comment>
<feature type="domain" description="Transposase DDE" evidence="1">
    <location>
        <begin position="27"/>
        <end position="147"/>
    </location>
</feature>
<sequence length="241" mass="28050">QKQASKKEPKPFDKSNFQYDSEKDHYICPEGHLLTYRYTNKHEQNKVYMIREKAICKQCPHFGVCTKSQQGRRITRLINEEVRQKLETQYEQPESQAIYKLRQEKAELPFGHIKRNLKVDAFLLRGRDGAKAEASLLASCFNIRRMITIIGVAALIEKFKNLASSRGASLLDRWDFALPLPSAELESSSYSKEEIRPNKENSVFAFIENSDKAEKIWINRLFVSKRREVSNSRSLCQRAFL</sequence>
<dbReference type="AlphaFoldDB" id="X1G1W4"/>
<dbReference type="Pfam" id="PF13751">
    <property type="entry name" value="DDE_Tnp_1_6"/>
    <property type="match status" value="1"/>
</dbReference>
<gene>
    <name evidence="2" type="ORF">S03H2_35932</name>
</gene>
<accession>X1G1W4</accession>
<evidence type="ECO:0000313" key="2">
    <source>
        <dbReference type="EMBL" id="GAH51896.1"/>
    </source>
</evidence>
<name>X1G1W4_9ZZZZ</name>
<dbReference type="InterPro" id="IPR025668">
    <property type="entry name" value="Tnp_DDE_dom"/>
</dbReference>
<dbReference type="PANTHER" id="PTHR33408">
    <property type="entry name" value="TRANSPOSASE"/>
    <property type="match status" value="1"/>
</dbReference>
<organism evidence="2">
    <name type="scientific">marine sediment metagenome</name>
    <dbReference type="NCBI Taxonomy" id="412755"/>
    <lineage>
        <taxon>unclassified sequences</taxon>
        <taxon>metagenomes</taxon>
        <taxon>ecological metagenomes</taxon>
    </lineage>
</organism>
<reference evidence="2" key="1">
    <citation type="journal article" date="2014" name="Front. Microbiol.">
        <title>High frequency of phylogenetically diverse reductive dehalogenase-homologous genes in deep subseafloor sedimentary metagenomes.</title>
        <authorList>
            <person name="Kawai M."/>
            <person name="Futagami T."/>
            <person name="Toyoda A."/>
            <person name="Takaki Y."/>
            <person name="Nishi S."/>
            <person name="Hori S."/>
            <person name="Arai W."/>
            <person name="Tsubouchi T."/>
            <person name="Morono Y."/>
            <person name="Uchiyama I."/>
            <person name="Ito T."/>
            <person name="Fujiyama A."/>
            <person name="Inagaki F."/>
            <person name="Takami H."/>
        </authorList>
    </citation>
    <scope>NUCLEOTIDE SEQUENCE</scope>
    <source>
        <strain evidence="2">Expedition CK06-06</strain>
    </source>
</reference>
<dbReference type="EMBL" id="BARU01022011">
    <property type="protein sequence ID" value="GAH51896.1"/>
    <property type="molecule type" value="Genomic_DNA"/>
</dbReference>
<feature type="non-terminal residue" evidence="2">
    <location>
        <position position="1"/>
    </location>
</feature>
<protein>
    <recommendedName>
        <fullName evidence="1">Transposase DDE domain-containing protein</fullName>
    </recommendedName>
</protein>
<evidence type="ECO:0000259" key="1">
    <source>
        <dbReference type="Pfam" id="PF13751"/>
    </source>
</evidence>